<dbReference type="InterPro" id="IPR004681">
    <property type="entry name" value="TRAP_DctM"/>
</dbReference>
<feature type="transmembrane region" description="Helical" evidence="7">
    <location>
        <begin position="214"/>
        <end position="235"/>
    </location>
</feature>
<keyword evidence="2" id="KW-1003">Cell membrane</keyword>
<accession>A0A212JD81</accession>
<dbReference type="PANTHER" id="PTHR33362">
    <property type="entry name" value="SIALIC ACID TRAP TRANSPORTER PERMEASE PROTEIN SIAT-RELATED"/>
    <property type="match status" value="1"/>
</dbReference>
<evidence type="ECO:0000256" key="3">
    <source>
        <dbReference type="ARBA" id="ARBA00022519"/>
    </source>
</evidence>
<evidence type="ECO:0000313" key="9">
    <source>
        <dbReference type="EMBL" id="SBV97391.1"/>
    </source>
</evidence>
<comment type="function">
    <text evidence="7">Part of the tripartite ATP-independent periplasmic (TRAP) transport system.</text>
</comment>
<feature type="transmembrane region" description="Helical" evidence="7">
    <location>
        <begin position="396"/>
        <end position="420"/>
    </location>
</feature>
<evidence type="ECO:0000256" key="2">
    <source>
        <dbReference type="ARBA" id="ARBA00022475"/>
    </source>
</evidence>
<evidence type="ECO:0000256" key="6">
    <source>
        <dbReference type="ARBA" id="ARBA00023136"/>
    </source>
</evidence>
<comment type="caution">
    <text evidence="7">Lacks conserved residue(s) required for the propagation of feature annotation.</text>
</comment>
<gene>
    <name evidence="9" type="ORF">KL86APRO_10878</name>
</gene>
<proteinExistence type="inferred from homology"/>
<dbReference type="EMBL" id="FLUO01000001">
    <property type="protein sequence ID" value="SBV97391.1"/>
    <property type="molecule type" value="Genomic_DNA"/>
</dbReference>
<dbReference type="PANTHER" id="PTHR33362:SF3">
    <property type="entry name" value="SIALIC ACID TRAP TRANSPORTER PERMEASE PROTEIN SIAT"/>
    <property type="match status" value="1"/>
</dbReference>
<feature type="transmembrane region" description="Helical" evidence="7">
    <location>
        <begin position="170"/>
        <end position="193"/>
    </location>
</feature>
<feature type="transmembrane region" description="Helical" evidence="7">
    <location>
        <begin position="46"/>
        <end position="66"/>
    </location>
</feature>
<feature type="transmembrane region" description="Helical" evidence="7">
    <location>
        <begin position="357"/>
        <end position="384"/>
    </location>
</feature>
<sequence length="426" mass="44503">MMLIAALFGSFAFALILGMPISIALGASSAIYMVLADIDLAVVPQFMYSGMDSFVLLCIPGFVLAGNLMNGGGITDQIVRFGKALVGHVPGGLGLANVTGSMIFAGISGTAVAETASIGSVMIPAMRKSGYDGPFSAALTAAASTVGPIIPPSVPMIIAGTLTGLSVGKMFLAGAVPGLLLGAGMLLTVYVLARRRNYPRGEWMGFGELARSSRGAIWALLMTVIILFGIVGGYFTPTEASIVAAFYAFVIGLFVYKGFKLRHLPGLLLESAVGSGGLILLVGLANVFGWILTSEQIPQTIADAMLSLTENKFLIILMINILLLIVGTFMETIAALIILFPPLLAVATSVGIDPVHFAIFSILNLMIGLTTPPVGVCLFVAANIARLPLSDVIKGIWPFLLCNGIVLLLVSYVPAISLWLPGLFYK</sequence>
<comment type="subunit">
    <text evidence="7">The complex comprises the extracytoplasmic solute receptor protein and the two transmembrane proteins.</text>
</comment>
<evidence type="ECO:0000259" key="8">
    <source>
        <dbReference type="Pfam" id="PF06808"/>
    </source>
</evidence>
<comment type="similarity">
    <text evidence="7">Belongs to the TRAP transporter large permease family.</text>
</comment>
<feature type="transmembrane region" description="Helical" evidence="7">
    <location>
        <begin position="271"/>
        <end position="293"/>
    </location>
</feature>
<keyword evidence="7" id="KW-0813">Transport</keyword>
<feature type="domain" description="TRAP C4-dicarboxylate transport system permease DctM subunit" evidence="8">
    <location>
        <begin position="8"/>
        <end position="416"/>
    </location>
</feature>
<feature type="transmembrane region" description="Helical" evidence="7">
    <location>
        <begin position="313"/>
        <end position="345"/>
    </location>
</feature>
<comment type="subcellular location">
    <subcellularLocation>
        <location evidence="1 7">Cell inner membrane</location>
        <topology evidence="1 7">Multi-pass membrane protein</topology>
    </subcellularLocation>
</comment>
<dbReference type="GO" id="GO:0005886">
    <property type="term" value="C:plasma membrane"/>
    <property type="evidence" value="ECO:0007669"/>
    <property type="project" value="UniProtKB-SubCell"/>
</dbReference>
<organism evidence="9">
    <name type="scientific">uncultured Alphaproteobacteria bacterium</name>
    <dbReference type="NCBI Taxonomy" id="91750"/>
    <lineage>
        <taxon>Bacteria</taxon>
        <taxon>Pseudomonadati</taxon>
        <taxon>Pseudomonadota</taxon>
        <taxon>Alphaproteobacteria</taxon>
        <taxon>environmental samples</taxon>
    </lineage>
</organism>
<keyword evidence="5 7" id="KW-1133">Transmembrane helix</keyword>
<name>A0A212JD81_9PROT</name>
<evidence type="ECO:0000256" key="5">
    <source>
        <dbReference type="ARBA" id="ARBA00022989"/>
    </source>
</evidence>
<keyword evidence="4 7" id="KW-0812">Transmembrane</keyword>
<protein>
    <recommendedName>
        <fullName evidence="7">TRAP transporter large permease protein</fullName>
    </recommendedName>
</protein>
<keyword evidence="3 7" id="KW-0997">Cell inner membrane</keyword>
<evidence type="ECO:0000256" key="7">
    <source>
        <dbReference type="RuleBase" id="RU369079"/>
    </source>
</evidence>
<dbReference type="GO" id="GO:0022857">
    <property type="term" value="F:transmembrane transporter activity"/>
    <property type="evidence" value="ECO:0007669"/>
    <property type="project" value="UniProtKB-UniRule"/>
</dbReference>
<dbReference type="AlphaFoldDB" id="A0A212JD81"/>
<evidence type="ECO:0000256" key="4">
    <source>
        <dbReference type="ARBA" id="ARBA00022692"/>
    </source>
</evidence>
<dbReference type="Pfam" id="PF06808">
    <property type="entry name" value="DctM"/>
    <property type="match status" value="1"/>
</dbReference>
<feature type="transmembrane region" description="Helical" evidence="7">
    <location>
        <begin position="78"/>
        <end position="96"/>
    </location>
</feature>
<dbReference type="InterPro" id="IPR010656">
    <property type="entry name" value="DctM"/>
</dbReference>
<feature type="transmembrane region" description="Helical" evidence="7">
    <location>
        <begin position="241"/>
        <end position="259"/>
    </location>
</feature>
<dbReference type="PIRSF" id="PIRSF006066">
    <property type="entry name" value="HI0050"/>
    <property type="match status" value="1"/>
</dbReference>
<dbReference type="NCBIfam" id="TIGR00786">
    <property type="entry name" value="dctM"/>
    <property type="match status" value="1"/>
</dbReference>
<reference evidence="9" key="1">
    <citation type="submission" date="2016-04" db="EMBL/GenBank/DDBJ databases">
        <authorList>
            <person name="Evans L.H."/>
            <person name="Alamgir A."/>
            <person name="Owens N."/>
            <person name="Weber N.D."/>
            <person name="Virtaneva K."/>
            <person name="Barbian K."/>
            <person name="Babar A."/>
            <person name="Rosenke K."/>
        </authorList>
    </citation>
    <scope>NUCLEOTIDE SEQUENCE</scope>
    <source>
        <strain evidence="9">86</strain>
    </source>
</reference>
<evidence type="ECO:0000256" key="1">
    <source>
        <dbReference type="ARBA" id="ARBA00004429"/>
    </source>
</evidence>
<keyword evidence="6 7" id="KW-0472">Membrane</keyword>